<dbReference type="Proteomes" id="UP000515908">
    <property type="component" value="Chromosome 05"/>
</dbReference>
<dbReference type="Gene3D" id="2.40.50.140">
    <property type="entry name" value="Nucleic acid-binding proteins"/>
    <property type="match status" value="1"/>
</dbReference>
<dbReference type="SUPFAM" id="SSF50249">
    <property type="entry name" value="Nucleic acid-binding proteins"/>
    <property type="match status" value="1"/>
</dbReference>
<dbReference type="OrthoDB" id="278408at2759"/>
<evidence type="ECO:0000313" key="1">
    <source>
        <dbReference type="EMBL" id="CAD2215496.1"/>
    </source>
</evidence>
<dbReference type="VEuPathDB" id="TriTrypDB:ADEAN_000295100"/>
<dbReference type="InterPro" id="IPR012340">
    <property type="entry name" value="NA-bd_OB-fold"/>
</dbReference>
<keyword evidence="2" id="KW-1185">Reference proteome</keyword>
<dbReference type="EMBL" id="LR877149">
    <property type="protein sequence ID" value="CAD2215496.1"/>
    <property type="molecule type" value="Genomic_DNA"/>
</dbReference>
<evidence type="ECO:0000313" key="2">
    <source>
        <dbReference type="Proteomes" id="UP000515908"/>
    </source>
</evidence>
<evidence type="ECO:0008006" key="3">
    <source>
        <dbReference type="Google" id="ProtNLM"/>
    </source>
</evidence>
<proteinExistence type="predicted"/>
<reference evidence="1 2" key="1">
    <citation type="submission" date="2020-08" db="EMBL/GenBank/DDBJ databases">
        <authorList>
            <person name="Newling K."/>
            <person name="Davey J."/>
            <person name="Forrester S."/>
        </authorList>
    </citation>
    <scope>NUCLEOTIDE SEQUENCE [LARGE SCALE GENOMIC DNA]</scope>
    <source>
        <strain evidence="2">Crithidia deanei Carvalho (ATCC PRA-265)</strain>
    </source>
</reference>
<dbReference type="AlphaFoldDB" id="S9V615"/>
<gene>
    <name evidence="1" type="ORF">ADEAN_000295100</name>
</gene>
<organism evidence="1 2">
    <name type="scientific">Angomonas deanei</name>
    <dbReference type="NCBI Taxonomy" id="59799"/>
    <lineage>
        <taxon>Eukaryota</taxon>
        <taxon>Discoba</taxon>
        <taxon>Euglenozoa</taxon>
        <taxon>Kinetoplastea</taxon>
        <taxon>Metakinetoplastina</taxon>
        <taxon>Trypanosomatida</taxon>
        <taxon>Trypanosomatidae</taxon>
        <taxon>Strigomonadinae</taxon>
        <taxon>Angomonas</taxon>
    </lineage>
</organism>
<sequence>MSGAGRKHRAKHLTRQYLDSESWTGVGENEQLAVCLGSPSGQHVKVLVLSEPSEEQIVFLPGKFRKVIWLAIKDVIVVSGGTVVYKPSPDQINNLLKKDGNEELKKRVEEAQLLAIAQRPVQTQQPLYSAKVGQSTLSQLEGQQTLEPAVQNTNGVVELDPLSRLENNNNNRDNIRHRQQFFYGVDDDEEEEEEEEEENA</sequence>
<protein>
    <recommendedName>
        <fullName evidence="3">S1-like domain-containing protein</fullName>
    </recommendedName>
</protein>
<accession>S9V615</accession>
<name>S9V615_9TRYP</name>